<dbReference type="InterPro" id="IPR027417">
    <property type="entry name" value="P-loop_NTPase"/>
</dbReference>
<evidence type="ECO:0000256" key="2">
    <source>
        <dbReference type="ARBA" id="ARBA00022703"/>
    </source>
</evidence>
<dbReference type="HOGENOM" id="CLU_483717_0_0_6"/>
<reference evidence="5 6" key="1">
    <citation type="journal article" date="2014" name="ISME J.">
        <title>Ecophysiology of Thioploca ingrica as revealed by the complete genome sequence supplemented with proteomic evidence.</title>
        <authorList>
            <person name="Kojima H."/>
            <person name="Ogura Y."/>
            <person name="Yamamoto N."/>
            <person name="Togashi T."/>
            <person name="Mori H."/>
            <person name="Watanabe T."/>
            <person name="Nemoto F."/>
            <person name="Kurokawa K."/>
            <person name="Hayashi T."/>
            <person name="Fukui M."/>
        </authorList>
    </citation>
    <scope>NUCLEOTIDE SEQUENCE [LARGE SCALE GENOMIC DNA]</scope>
</reference>
<name>A0A090AD98_9GAMM</name>
<dbReference type="PANTHER" id="PTHR22845">
    <property type="entry name" value="APOPTOTIC PROTEASE-ACTIVATING FACTOR 1"/>
    <property type="match status" value="1"/>
</dbReference>
<accession>A0A090AD98</accession>
<dbReference type="STRING" id="40754.THII_1496"/>
<keyword evidence="1" id="KW-0853">WD repeat</keyword>
<evidence type="ECO:0000313" key="6">
    <source>
        <dbReference type="Proteomes" id="UP000031623"/>
    </source>
</evidence>
<evidence type="ECO:0000259" key="4">
    <source>
        <dbReference type="SMART" id="SM00382"/>
    </source>
</evidence>
<proteinExistence type="predicted"/>
<protein>
    <submittedName>
        <fullName evidence="5">NB-ARC domain-containing protein</fullName>
    </submittedName>
</protein>
<dbReference type="Gene3D" id="3.40.50.300">
    <property type="entry name" value="P-loop containing nucleotide triphosphate hydrolases"/>
    <property type="match status" value="1"/>
</dbReference>
<dbReference type="Gene3D" id="1.10.10.10">
    <property type="entry name" value="Winged helix-like DNA-binding domain superfamily/Winged helix DNA-binding domain"/>
    <property type="match status" value="1"/>
</dbReference>
<feature type="domain" description="AAA+ ATPase" evidence="4">
    <location>
        <begin position="119"/>
        <end position="255"/>
    </location>
</feature>
<dbReference type="InterPro" id="IPR003593">
    <property type="entry name" value="AAA+_ATPase"/>
</dbReference>
<evidence type="ECO:0000313" key="5">
    <source>
        <dbReference type="EMBL" id="BAP55793.1"/>
    </source>
</evidence>
<dbReference type="SMART" id="SM00382">
    <property type="entry name" value="AAA"/>
    <property type="match status" value="1"/>
</dbReference>
<dbReference type="GO" id="GO:0043531">
    <property type="term" value="F:ADP binding"/>
    <property type="evidence" value="ECO:0007669"/>
    <property type="project" value="InterPro"/>
</dbReference>
<dbReference type="PRINTS" id="PR00364">
    <property type="entry name" value="DISEASERSIST"/>
</dbReference>
<dbReference type="InterPro" id="IPR042197">
    <property type="entry name" value="Apaf_helical"/>
</dbReference>
<dbReference type="AlphaFoldDB" id="A0A090AD98"/>
<dbReference type="KEGG" id="tig:THII_1496"/>
<sequence>MSSEYTLEQEITLLEQDYILLTELQTELQQRLTIEEKNRPILQQKIADNDKEINEIKQKLEQLKAAAGLVPHPTSTLPPATLHNVPDLPAYLVINLLLFNELKAKLVIKPSLVEIAEGQKSPLLIQSPSGMGKSVIAAVLAHDTAIRRTFSDGIFWVHLGQHSDLMSCQIALIRALGEEVKHFLNPQAGTERLRQLCAKRNCLLILDDVWDVDEVLAFNGLGKYCQLVITTYDNTLLDFLLRSIPSIQGYVLTPLVEEQAIQFFLNCTGQQLSPVPMEVNTIARACDYLPLALKLIAALASNQPASVWNTLVDSLQNATTNEFPDTHPRTLMQAMQLNVDALGEQSEYYLALAVFVNYSAIPQKTVVMLWQYLYHLSADQADAFISKLVTRGLLQVETVSSNQCLSLHAFQYDYLYTSAEVEKLHHHLLAAYRRHCLHGWSNGPNDGYFFEYLCTHLLAAERTTELKSLLLDFDWLYTKLQRCPLHKLLSDYDLLPDRELETIKKVLSHWVNGLQPDREQLANYLLSQLVDQPAAEIQKLLNQLKEISSEWQPPLS</sequence>
<organism evidence="5 6">
    <name type="scientific">Thioploca ingrica</name>
    <dbReference type="NCBI Taxonomy" id="40754"/>
    <lineage>
        <taxon>Bacteria</taxon>
        <taxon>Pseudomonadati</taxon>
        <taxon>Pseudomonadota</taxon>
        <taxon>Gammaproteobacteria</taxon>
        <taxon>Thiotrichales</taxon>
        <taxon>Thiotrichaceae</taxon>
        <taxon>Thioploca</taxon>
    </lineage>
</organism>
<dbReference type="Gene3D" id="1.10.8.430">
    <property type="entry name" value="Helical domain of apoptotic protease-activating factors"/>
    <property type="match status" value="1"/>
</dbReference>
<dbReference type="InterPro" id="IPR041452">
    <property type="entry name" value="APAF1_C"/>
</dbReference>
<dbReference type="SUPFAM" id="SSF52540">
    <property type="entry name" value="P-loop containing nucleoside triphosphate hydrolases"/>
    <property type="match status" value="1"/>
</dbReference>
<keyword evidence="6" id="KW-1185">Reference proteome</keyword>
<evidence type="ECO:0000256" key="3">
    <source>
        <dbReference type="ARBA" id="ARBA00022737"/>
    </source>
</evidence>
<dbReference type="Pfam" id="PF00931">
    <property type="entry name" value="NB-ARC"/>
    <property type="match status" value="1"/>
</dbReference>
<dbReference type="InterPro" id="IPR002182">
    <property type="entry name" value="NB-ARC"/>
</dbReference>
<dbReference type="GO" id="GO:0005829">
    <property type="term" value="C:cytosol"/>
    <property type="evidence" value="ECO:0007669"/>
    <property type="project" value="UniProtKB-ARBA"/>
</dbReference>
<dbReference type="Gene3D" id="1.25.40.370">
    <property type="match status" value="1"/>
</dbReference>
<gene>
    <name evidence="5" type="ORF">THII_1496</name>
</gene>
<evidence type="ECO:0000256" key="1">
    <source>
        <dbReference type="ARBA" id="ARBA00022574"/>
    </source>
</evidence>
<dbReference type="InterPro" id="IPR036388">
    <property type="entry name" value="WH-like_DNA-bd_sf"/>
</dbReference>
<keyword evidence="3" id="KW-0677">Repeat</keyword>
<keyword evidence="2" id="KW-0053">Apoptosis</keyword>
<dbReference type="Pfam" id="PF17908">
    <property type="entry name" value="APAF1_C"/>
    <property type="match status" value="1"/>
</dbReference>
<dbReference type="EMBL" id="AP014633">
    <property type="protein sequence ID" value="BAP55793.1"/>
    <property type="molecule type" value="Genomic_DNA"/>
</dbReference>
<dbReference type="PANTHER" id="PTHR22845:SF5">
    <property type="entry name" value="APOPTOTIC PROTEASE-ACTIVATING FACTOR 1"/>
    <property type="match status" value="1"/>
</dbReference>
<dbReference type="Proteomes" id="UP000031623">
    <property type="component" value="Chromosome"/>
</dbReference>